<accession>A0A3M9YF27</accession>
<evidence type="ECO:0000313" key="3">
    <source>
        <dbReference type="Proteomes" id="UP000267145"/>
    </source>
</evidence>
<dbReference type="RefSeq" id="XP_028496660.1">
    <property type="nucleotide sequence ID" value="XM_028638752.1"/>
</dbReference>
<feature type="compositionally biased region" description="Pro residues" evidence="1">
    <location>
        <begin position="161"/>
        <end position="179"/>
    </location>
</feature>
<dbReference type="STRING" id="1051616.A0A3M9YF27"/>
<feature type="region of interest" description="Disordered" evidence="1">
    <location>
        <begin position="299"/>
        <end position="328"/>
    </location>
</feature>
<dbReference type="AlphaFoldDB" id="A0A3M9YF27"/>
<feature type="compositionally biased region" description="Polar residues" evidence="1">
    <location>
        <begin position="303"/>
        <end position="317"/>
    </location>
</feature>
<organism evidence="2 3">
    <name type="scientific">Verticillium nonalfalfae</name>
    <dbReference type="NCBI Taxonomy" id="1051616"/>
    <lineage>
        <taxon>Eukaryota</taxon>
        <taxon>Fungi</taxon>
        <taxon>Dikarya</taxon>
        <taxon>Ascomycota</taxon>
        <taxon>Pezizomycotina</taxon>
        <taxon>Sordariomycetes</taxon>
        <taxon>Hypocreomycetidae</taxon>
        <taxon>Glomerellales</taxon>
        <taxon>Plectosphaerellaceae</taxon>
        <taxon>Verticillium</taxon>
    </lineage>
</organism>
<feature type="compositionally biased region" description="Polar residues" evidence="1">
    <location>
        <begin position="469"/>
        <end position="480"/>
    </location>
</feature>
<feature type="region of interest" description="Disordered" evidence="1">
    <location>
        <begin position="1"/>
        <end position="198"/>
    </location>
</feature>
<comment type="caution">
    <text evidence="2">The sequence shown here is derived from an EMBL/GenBank/DDBJ whole genome shotgun (WGS) entry which is preliminary data.</text>
</comment>
<reference evidence="2 3" key="1">
    <citation type="submission" date="2018-10" db="EMBL/GenBank/DDBJ databases">
        <title>Genome sequence of Verticillium nonalfalfae VnAa140.</title>
        <authorList>
            <person name="Stajich J.E."/>
            <person name="Kasson M.T."/>
        </authorList>
    </citation>
    <scope>NUCLEOTIDE SEQUENCE [LARGE SCALE GENOMIC DNA]</scope>
    <source>
        <strain evidence="2 3">VnAa140</strain>
    </source>
</reference>
<feature type="region of interest" description="Disordered" evidence="1">
    <location>
        <begin position="461"/>
        <end position="495"/>
    </location>
</feature>
<sequence>MAEPEGKGCSDGHQTKEGNSENTDFPEEAVRQLAPDASPITPAVSSDMDQPPSLIIPPALHQYFDELTKKHESSKDKAQSPTPSAKSRDITSVEDSTVEKDVLISDEGKTASAATDIQSHSDQVKPSAGASSSTSNHGAKPRKSQPTRPVRFPKINVADWGPPPTPPPNKPLPPLPSRPPNRRFMASPSTPLPTFPHIGRPMAAVAQASSVSPVIPEQALVKSLSEAPLRQPSPRNQTQITDFFQSAGEVRGKRHRVDARVINRTEFQGPSPSSIVQDLQRRNNKLEDAARAQVKELTGGGQTIQSLATPVQVQTNKSSEDEDEEEEDSIMVVRVEDFTYRPSTINPAKTQPPISTLGGGIYSNPQPFRNMAMVNAYSAYDQKPQNGHQEITPKSRIPIRVTPTPSFGPPEAKCSLPGLVEKQSISQMRNVLPAPSLYQTSNSQNIAPELAEIPRFLAESTGHIMPGNPSISSEKTQKATGRSGFVAKEPTDFPA</sequence>
<protein>
    <submittedName>
        <fullName evidence="2">Uncharacterized protein</fullName>
    </submittedName>
</protein>
<feature type="compositionally biased region" description="Polar residues" evidence="1">
    <location>
        <begin position="112"/>
        <end position="121"/>
    </location>
</feature>
<dbReference type="EMBL" id="RBVV01000026">
    <property type="protein sequence ID" value="RNJ58502.1"/>
    <property type="molecule type" value="Genomic_DNA"/>
</dbReference>
<dbReference type="GeneID" id="39608273"/>
<name>A0A3M9YF27_9PEZI</name>
<gene>
    <name evidence="2" type="ORF">D7B24_004584</name>
</gene>
<keyword evidence="3" id="KW-1185">Reference proteome</keyword>
<evidence type="ECO:0000313" key="2">
    <source>
        <dbReference type="EMBL" id="RNJ58502.1"/>
    </source>
</evidence>
<feature type="compositionally biased region" description="Basic and acidic residues" evidence="1">
    <location>
        <begin position="1"/>
        <end position="19"/>
    </location>
</feature>
<feature type="compositionally biased region" description="Basic and acidic residues" evidence="1">
    <location>
        <begin position="86"/>
        <end position="109"/>
    </location>
</feature>
<proteinExistence type="predicted"/>
<feature type="compositionally biased region" description="Basic and acidic residues" evidence="1">
    <location>
        <begin position="63"/>
        <end position="78"/>
    </location>
</feature>
<dbReference type="Proteomes" id="UP000267145">
    <property type="component" value="Unassembled WGS sequence"/>
</dbReference>
<evidence type="ECO:0000256" key="1">
    <source>
        <dbReference type="SAM" id="MobiDB-lite"/>
    </source>
</evidence>